<accession>A0A5B7IRM1</accession>
<keyword evidence="2" id="KW-1185">Reference proteome</keyword>
<reference evidence="1 2" key="1">
    <citation type="submission" date="2019-05" db="EMBL/GenBank/DDBJ databases">
        <title>Another draft genome of Portunus trituberculatus and its Hox gene families provides insights of decapod evolution.</title>
        <authorList>
            <person name="Jeong J.-H."/>
            <person name="Song I."/>
            <person name="Kim S."/>
            <person name="Choi T."/>
            <person name="Kim D."/>
            <person name="Ryu S."/>
            <person name="Kim W."/>
        </authorList>
    </citation>
    <scope>NUCLEOTIDE SEQUENCE [LARGE SCALE GENOMIC DNA]</scope>
    <source>
        <tissue evidence="1">Muscle</tissue>
    </source>
</reference>
<evidence type="ECO:0000313" key="2">
    <source>
        <dbReference type="Proteomes" id="UP000324222"/>
    </source>
</evidence>
<organism evidence="1 2">
    <name type="scientific">Portunus trituberculatus</name>
    <name type="common">Swimming crab</name>
    <name type="synonym">Neptunus trituberculatus</name>
    <dbReference type="NCBI Taxonomy" id="210409"/>
    <lineage>
        <taxon>Eukaryota</taxon>
        <taxon>Metazoa</taxon>
        <taxon>Ecdysozoa</taxon>
        <taxon>Arthropoda</taxon>
        <taxon>Crustacea</taxon>
        <taxon>Multicrustacea</taxon>
        <taxon>Malacostraca</taxon>
        <taxon>Eumalacostraca</taxon>
        <taxon>Eucarida</taxon>
        <taxon>Decapoda</taxon>
        <taxon>Pleocyemata</taxon>
        <taxon>Brachyura</taxon>
        <taxon>Eubrachyura</taxon>
        <taxon>Portunoidea</taxon>
        <taxon>Portunidae</taxon>
        <taxon>Portuninae</taxon>
        <taxon>Portunus</taxon>
    </lineage>
</organism>
<name>A0A5B7IRM1_PORTR</name>
<protein>
    <submittedName>
        <fullName evidence="1">Uncharacterized protein</fullName>
    </submittedName>
</protein>
<sequence>MTVLDTFSLTGSTPSQPMLRHNAPFHTSQLFDGGATGSHARGSIFTTTGLTIKIYSNSAVQVTAALRCGRGGDHKERCSLAHYSAHHKKITFAQSHTPETQGNYFSLLNTRTDVL</sequence>
<gene>
    <name evidence="1" type="ORF">E2C01_083119</name>
</gene>
<dbReference type="EMBL" id="VSRR010077080">
    <property type="protein sequence ID" value="MPC88221.1"/>
    <property type="molecule type" value="Genomic_DNA"/>
</dbReference>
<dbReference type="Proteomes" id="UP000324222">
    <property type="component" value="Unassembled WGS sequence"/>
</dbReference>
<comment type="caution">
    <text evidence="1">The sequence shown here is derived from an EMBL/GenBank/DDBJ whole genome shotgun (WGS) entry which is preliminary data.</text>
</comment>
<proteinExistence type="predicted"/>
<evidence type="ECO:0000313" key="1">
    <source>
        <dbReference type="EMBL" id="MPC88221.1"/>
    </source>
</evidence>
<dbReference type="AlphaFoldDB" id="A0A5B7IRM1"/>